<dbReference type="GO" id="GO:0009089">
    <property type="term" value="P:lysine biosynthetic process via diaminopimelate"/>
    <property type="evidence" value="ECO:0007669"/>
    <property type="project" value="UniProtKB-UniRule"/>
</dbReference>
<keyword evidence="3 6" id="KW-0663">Pyridoxal phosphate</keyword>
<dbReference type="PROSITE" id="PS00879">
    <property type="entry name" value="ODR_DC_2_2"/>
    <property type="match status" value="1"/>
</dbReference>
<feature type="binding site" evidence="6">
    <location>
        <begin position="320"/>
        <end position="323"/>
    </location>
    <ligand>
        <name>pyridoxal 5'-phosphate</name>
        <dbReference type="ChEBI" id="CHEBI:597326"/>
    </ligand>
</feature>
<dbReference type="GO" id="GO:0030170">
    <property type="term" value="F:pyridoxal phosphate binding"/>
    <property type="evidence" value="ECO:0007669"/>
    <property type="project" value="UniProtKB-UniRule"/>
</dbReference>
<dbReference type="SUPFAM" id="SSF50621">
    <property type="entry name" value="Alanine racemase C-terminal domain-like"/>
    <property type="match status" value="1"/>
</dbReference>
<comment type="similarity">
    <text evidence="6">Belongs to the Orn/Lys/Arg decarboxylase class-II family. LysA subfamily.</text>
</comment>
<organism evidence="12 13">
    <name type="scientific">Glycomyces luteolus</name>
    <dbReference type="NCBI Taxonomy" id="2670330"/>
    <lineage>
        <taxon>Bacteria</taxon>
        <taxon>Bacillati</taxon>
        <taxon>Actinomycetota</taxon>
        <taxon>Actinomycetes</taxon>
        <taxon>Glycomycetales</taxon>
        <taxon>Glycomycetaceae</taxon>
        <taxon>Glycomyces</taxon>
    </lineage>
</organism>
<comment type="pathway">
    <text evidence="6 9">Amino-acid biosynthesis; L-lysine biosynthesis via DAP pathway; L-lysine from DL-2,6-diaminopimelate: step 1/1.</text>
</comment>
<dbReference type="InterPro" id="IPR022657">
    <property type="entry name" value="De-COase2_CS"/>
</dbReference>
<dbReference type="InterPro" id="IPR029066">
    <property type="entry name" value="PLP-binding_barrel"/>
</dbReference>
<evidence type="ECO:0000259" key="11">
    <source>
        <dbReference type="Pfam" id="PF02784"/>
    </source>
</evidence>
<dbReference type="PANTHER" id="PTHR43727:SF2">
    <property type="entry name" value="GROUP IV DECARBOXYLASE"/>
    <property type="match status" value="1"/>
</dbReference>
<name>A0A9X3T4U5_9ACTN</name>
<feature type="binding site" evidence="6">
    <location>
        <position position="368"/>
    </location>
    <ligand>
        <name>substrate</name>
    </ligand>
</feature>
<evidence type="ECO:0000256" key="8">
    <source>
        <dbReference type="PIRSR" id="PIRSR600183-50"/>
    </source>
</evidence>
<evidence type="ECO:0000256" key="9">
    <source>
        <dbReference type="RuleBase" id="RU003738"/>
    </source>
</evidence>
<feature type="modified residue" description="N6-(pyridoxal phosphate)lysine" evidence="6 8">
    <location>
        <position position="96"/>
    </location>
</feature>
<sequence>MRTHEAGALHGDFDYSALRPGWLGVPKDVNTLLPQLWASNVERADDGVLHIGGLSVEQLAAEFGTPAYIFDEDDFRARCRAWTEAFEGADVFYASKAFCSKAVLRAASEEGLFVDVCTAGELAIALAAGLDPARLGLHGNNKSLAELRQAVEIGVGRIVADSFTEIERIEAIAAELGRRPNVMIRVNVGVEAHTHEFIATAHEDQKFGFSLAGGAAYEAARRVIAAEHLELLGLHSHIGSQIFDTAAFEISAARVARLHAKLQTDFGVQIPEMDLGGGFGMAYTSQDDPQPPADIAASLRKIVDEECTAAGIDVPRLSIEPGRSLIGPTMFTLYEVGTVKPVTLAGDAARLYVSVDGGISDNIRTALYDATYSATLASRSSSATPALARVVGKHCEAGDIVVKDEFLPADVVPGDLIAVPGTGAYCRSMGSNYNHVPRPPVVAVRNGEARVILARETVDDLLRLDVG</sequence>
<dbReference type="EMBL" id="JAPZVP010000015">
    <property type="protein sequence ID" value="MDA1361525.1"/>
    <property type="molecule type" value="Genomic_DNA"/>
</dbReference>
<comment type="cofactor">
    <cofactor evidence="1 6 8 9">
        <name>pyridoxal 5'-phosphate</name>
        <dbReference type="ChEBI" id="CHEBI:597326"/>
    </cofactor>
</comment>
<dbReference type="Gene3D" id="2.40.37.10">
    <property type="entry name" value="Lyase, Ornithine Decarboxylase, Chain A, domain 1"/>
    <property type="match status" value="1"/>
</dbReference>
<protein>
    <recommendedName>
        <fullName evidence="6 7">Diaminopimelate decarboxylase</fullName>
        <shortName evidence="6">DAP decarboxylase</shortName>
        <shortName evidence="6">DAPDC</shortName>
        <ecNumber evidence="6 7">4.1.1.20</ecNumber>
    </recommendedName>
</protein>
<comment type="subunit">
    <text evidence="6">Homodimer.</text>
</comment>
<evidence type="ECO:0000256" key="5">
    <source>
        <dbReference type="ARBA" id="ARBA00023239"/>
    </source>
</evidence>
<comment type="function">
    <text evidence="6">Specifically catalyzes the decarboxylation of meso-diaminopimelate (meso-DAP) to L-lysine.</text>
</comment>
<evidence type="ECO:0000256" key="6">
    <source>
        <dbReference type="HAMAP-Rule" id="MF_02120"/>
    </source>
</evidence>
<keyword evidence="4 6" id="KW-0457">Lysine biosynthesis</keyword>
<comment type="caution">
    <text evidence="12">The sequence shown here is derived from an EMBL/GenBank/DDBJ whole genome shotgun (WGS) entry which is preliminary data.</text>
</comment>
<feature type="binding site" evidence="6">
    <location>
        <position position="396"/>
    </location>
    <ligand>
        <name>substrate</name>
    </ligand>
</feature>
<dbReference type="PRINTS" id="PR01181">
    <property type="entry name" value="DAPDCRBXLASE"/>
</dbReference>
<dbReference type="Proteomes" id="UP001146067">
    <property type="component" value="Unassembled WGS sequence"/>
</dbReference>
<dbReference type="Pfam" id="PF02784">
    <property type="entry name" value="Orn_Arg_deC_N"/>
    <property type="match status" value="1"/>
</dbReference>
<gene>
    <name evidence="6 12" type="primary">lysA</name>
    <name evidence="12" type="ORF">O1R50_17995</name>
</gene>
<dbReference type="EC" id="4.1.1.20" evidence="6 7"/>
<feature type="binding site" evidence="6">
    <location>
        <position position="425"/>
    </location>
    <ligand>
        <name>pyridoxal 5'-phosphate</name>
        <dbReference type="ChEBI" id="CHEBI:597326"/>
    </ligand>
</feature>
<keyword evidence="5 6" id="KW-0456">Lyase</keyword>
<dbReference type="PROSITE" id="PS00878">
    <property type="entry name" value="ODR_DC_2_1"/>
    <property type="match status" value="1"/>
</dbReference>
<dbReference type="AlphaFoldDB" id="A0A9X3T4U5"/>
<evidence type="ECO:0000256" key="1">
    <source>
        <dbReference type="ARBA" id="ARBA00001933"/>
    </source>
</evidence>
<feature type="binding site" evidence="6">
    <location>
        <position position="364"/>
    </location>
    <ligand>
        <name>substrate</name>
    </ligand>
</feature>
<dbReference type="InterPro" id="IPR002986">
    <property type="entry name" value="DAP_deCOOHase_LysA"/>
</dbReference>
<dbReference type="PRINTS" id="PR01179">
    <property type="entry name" value="ODADCRBXLASE"/>
</dbReference>
<dbReference type="Gene3D" id="3.20.20.10">
    <property type="entry name" value="Alanine racemase"/>
    <property type="match status" value="1"/>
</dbReference>
<dbReference type="SUPFAM" id="SSF51419">
    <property type="entry name" value="PLP-binding barrel"/>
    <property type="match status" value="1"/>
</dbReference>
<dbReference type="Pfam" id="PF00278">
    <property type="entry name" value="Orn_DAP_Arg_deC"/>
    <property type="match status" value="1"/>
</dbReference>
<dbReference type="InterPro" id="IPR022653">
    <property type="entry name" value="De-COase2_pyr-phos_BS"/>
</dbReference>
<evidence type="ECO:0000256" key="4">
    <source>
        <dbReference type="ARBA" id="ARBA00023154"/>
    </source>
</evidence>
<keyword evidence="13" id="KW-1185">Reference proteome</keyword>
<evidence type="ECO:0000256" key="3">
    <source>
        <dbReference type="ARBA" id="ARBA00022898"/>
    </source>
</evidence>
<accession>A0A9X3T4U5</accession>
<comment type="catalytic activity">
    <reaction evidence="6 9">
        <text>meso-2,6-diaminopimelate + H(+) = L-lysine + CO2</text>
        <dbReference type="Rhea" id="RHEA:15101"/>
        <dbReference type="ChEBI" id="CHEBI:15378"/>
        <dbReference type="ChEBI" id="CHEBI:16526"/>
        <dbReference type="ChEBI" id="CHEBI:32551"/>
        <dbReference type="ChEBI" id="CHEBI:57791"/>
        <dbReference type="EC" id="4.1.1.20"/>
    </reaction>
</comment>
<dbReference type="CDD" id="cd06828">
    <property type="entry name" value="PLPDE_III_DapDC"/>
    <property type="match status" value="1"/>
</dbReference>
<keyword evidence="2 6" id="KW-0210">Decarboxylase</keyword>
<evidence type="ECO:0000313" key="13">
    <source>
        <dbReference type="Proteomes" id="UP001146067"/>
    </source>
</evidence>
<feature type="binding site" evidence="6">
    <location>
        <position position="323"/>
    </location>
    <ligand>
        <name>substrate</name>
    </ligand>
</feature>
<evidence type="ECO:0000256" key="7">
    <source>
        <dbReference type="NCBIfam" id="TIGR01048"/>
    </source>
</evidence>
<feature type="domain" description="Orn/DAP/Arg decarboxylase 2 C-terminal" evidence="10">
    <location>
        <begin position="331"/>
        <end position="423"/>
    </location>
</feature>
<dbReference type="GO" id="GO:0008836">
    <property type="term" value="F:diaminopimelate decarboxylase activity"/>
    <property type="evidence" value="ECO:0007669"/>
    <property type="project" value="UniProtKB-UniRule"/>
</dbReference>
<evidence type="ECO:0000313" key="12">
    <source>
        <dbReference type="EMBL" id="MDA1361525.1"/>
    </source>
</evidence>
<dbReference type="HAMAP" id="MF_02120">
    <property type="entry name" value="LysA"/>
    <property type="match status" value="1"/>
</dbReference>
<feature type="active site" description="Proton donor" evidence="8">
    <location>
        <position position="395"/>
    </location>
</feature>
<feature type="binding site" evidence="6">
    <location>
        <position position="278"/>
    </location>
    <ligand>
        <name>pyridoxal 5'-phosphate</name>
        <dbReference type="ChEBI" id="CHEBI:597326"/>
    </ligand>
</feature>
<evidence type="ECO:0000259" key="10">
    <source>
        <dbReference type="Pfam" id="PF00278"/>
    </source>
</evidence>
<dbReference type="PANTHER" id="PTHR43727">
    <property type="entry name" value="DIAMINOPIMELATE DECARBOXYLASE"/>
    <property type="match status" value="1"/>
</dbReference>
<evidence type="ECO:0000256" key="2">
    <source>
        <dbReference type="ARBA" id="ARBA00022793"/>
    </source>
</evidence>
<feature type="binding site" evidence="6">
    <location>
        <position position="425"/>
    </location>
    <ligand>
        <name>substrate</name>
    </ligand>
</feature>
<dbReference type="NCBIfam" id="TIGR01048">
    <property type="entry name" value="lysA"/>
    <property type="match status" value="1"/>
</dbReference>
<feature type="domain" description="Orn/DAP/Arg decarboxylase 2 N-terminal" evidence="11">
    <location>
        <begin position="73"/>
        <end position="326"/>
    </location>
</feature>
<proteinExistence type="inferred from homology"/>
<dbReference type="InterPro" id="IPR009006">
    <property type="entry name" value="Ala_racemase/Decarboxylase_C"/>
</dbReference>
<dbReference type="InterPro" id="IPR022643">
    <property type="entry name" value="De-COase2_C"/>
</dbReference>
<dbReference type="FunFam" id="3.20.20.10:FF:000003">
    <property type="entry name" value="Diaminopimelate decarboxylase"/>
    <property type="match status" value="1"/>
</dbReference>
<reference evidence="12" key="1">
    <citation type="submission" date="2022-12" db="EMBL/GenBank/DDBJ databases">
        <title>Gycomyces niveus sp.nov.,a novel actinomycete isolated from soil in Shouguan.</title>
        <authorList>
            <person name="Yang X."/>
        </authorList>
    </citation>
    <scope>NUCLEOTIDE SEQUENCE</scope>
    <source>
        <strain evidence="12">NEAU-A15</strain>
    </source>
</reference>
<dbReference type="InterPro" id="IPR022644">
    <property type="entry name" value="De-COase2_N"/>
</dbReference>
<dbReference type="InterPro" id="IPR000183">
    <property type="entry name" value="Orn/DAP/Arg_de-COase"/>
</dbReference>
<dbReference type="RefSeq" id="WP_270111543.1">
    <property type="nucleotide sequence ID" value="NZ_JAPZVP010000015.1"/>
</dbReference>
<keyword evidence="6" id="KW-0028">Amino-acid biosynthesis</keyword>